<dbReference type="AlphaFoldDB" id="A0A0C9X5F4"/>
<protein>
    <submittedName>
        <fullName evidence="1">Unplaced genomic scaffold K443scaffold_94, whole genome shotgun sequence</fullName>
    </submittedName>
</protein>
<dbReference type="Proteomes" id="UP000054477">
    <property type="component" value="Unassembled WGS sequence"/>
</dbReference>
<evidence type="ECO:0000313" key="2">
    <source>
        <dbReference type="Proteomes" id="UP000054477"/>
    </source>
</evidence>
<gene>
    <name evidence="1" type="ORF">K443DRAFT_613304</name>
</gene>
<accession>A0A0C9X5F4</accession>
<evidence type="ECO:0000313" key="1">
    <source>
        <dbReference type="EMBL" id="KIK00276.1"/>
    </source>
</evidence>
<organism evidence="1 2">
    <name type="scientific">Laccaria amethystina LaAM-08-1</name>
    <dbReference type="NCBI Taxonomy" id="1095629"/>
    <lineage>
        <taxon>Eukaryota</taxon>
        <taxon>Fungi</taxon>
        <taxon>Dikarya</taxon>
        <taxon>Basidiomycota</taxon>
        <taxon>Agaricomycotina</taxon>
        <taxon>Agaricomycetes</taxon>
        <taxon>Agaricomycetidae</taxon>
        <taxon>Agaricales</taxon>
        <taxon>Agaricineae</taxon>
        <taxon>Hydnangiaceae</taxon>
        <taxon>Laccaria</taxon>
    </lineage>
</organism>
<dbReference type="EMBL" id="KN838629">
    <property type="protein sequence ID" value="KIK00276.1"/>
    <property type="molecule type" value="Genomic_DNA"/>
</dbReference>
<name>A0A0C9X5F4_9AGAR</name>
<sequence>MHLLIVGDDGSLDVQPCCITRCHELCAWKYHPRSGLDVHIGTYGEEFHLWHSNSATATSSCS</sequence>
<keyword evidence="2" id="KW-1185">Reference proteome</keyword>
<reference evidence="2" key="2">
    <citation type="submission" date="2015-01" db="EMBL/GenBank/DDBJ databases">
        <title>Evolutionary Origins and Diversification of the Mycorrhizal Mutualists.</title>
        <authorList>
            <consortium name="DOE Joint Genome Institute"/>
            <consortium name="Mycorrhizal Genomics Consortium"/>
            <person name="Kohler A."/>
            <person name="Kuo A."/>
            <person name="Nagy L.G."/>
            <person name="Floudas D."/>
            <person name="Copeland A."/>
            <person name="Barry K.W."/>
            <person name="Cichocki N."/>
            <person name="Veneault-Fourrey C."/>
            <person name="LaButti K."/>
            <person name="Lindquist E.A."/>
            <person name="Lipzen A."/>
            <person name="Lundell T."/>
            <person name="Morin E."/>
            <person name="Murat C."/>
            <person name="Riley R."/>
            <person name="Ohm R."/>
            <person name="Sun H."/>
            <person name="Tunlid A."/>
            <person name="Henrissat B."/>
            <person name="Grigoriev I.V."/>
            <person name="Hibbett D.S."/>
            <person name="Martin F."/>
        </authorList>
    </citation>
    <scope>NUCLEOTIDE SEQUENCE [LARGE SCALE GENOMIC DNA]</scope>
    <source>
        <strain evidence="2">LaAM-08-1</strain>
    </source>
</reference>
<proteinExistence type="predicted"/>
<dbReference type="HOGENOM" id="CLU_2904556_0_0_1"/>
<reference evidence="1 2" key="1">
    <citation type="submission" date="2014-04" db="EMBL/GenBank/DDBJ databases">
        <authorList>
            <consortium name="DOE Joint Genome Institute"/>
            <person name="Kuo A."/>
            <person name="Kohler A."/>
            <person name="Nagy L.G."/>
            <person name="Floudas D."/>
            <person name="Copeland A."/>
            <person name="Barry K.W."/>
            <person name="Cichocki N."/>
            <person name="Veneault-Fourrey C."/>
            <person name="LaButti K."/>
            <person name="Lindquist E.A."/>
            <person name="Lipzen A."/>
            <person name="Lundell T."/>
            <person name="Morin E."/>
            <person name="Murat C."/>
            <person name="Sun H."/>
            <person name="Tunlid A."/>
            <person name="Henrissat B."/>
            <person name="Grigoriev I.V."/>
            <person name="Hibbett D.S."/>
            <person name="Martin F."/>
            <person name="Nordberg H.P."/>
            <person name="Cantor M.N."/>
            <person name="Hua S.X."/>
        </authorList>
    </citation>
    <scope>NUCLEOTIDE SEQUENCE [LARGE SCALE GENOMIC DNA]</scope>
    <source>
        <strain evidence="1 2">LaAM-08-1</strain>
    </source>
</reference>